<keyword evidence="6" id="KW-0460">Magnesium</keyword>
<dbReference type="InterPro" id="IPR043519">
    <property type="entry name" value="NT_sf"/>
</dbReference>
<dbReference type="PANTHER" id="PTHR46173">
    <property type="entry name" value="CCA TRNA NUCLEOTIDYLTRANSFERASE 1, MITOCHONDRIAL"/>
    <property type="match status" value="1"/>
</dbReference>
<dbReference type="GO" id="GO:0008033">
    <property type="term" value="P:tRNA processing"/>
    <property type="evidence" value="ECO:0007669"/>
    <property type="project" value="UniProtKB-KW"/>
</dbReference>
<dbReference type="OrthoDB" id="9805698at2"/>
<dbReference type="AlphaFoldDB" id="A0A5B8LTU6"/>
<evidence type="ECO:0000313" key="10">
    <source>
        <dbReference type="Proteomes" id="UP000315364"/>
    </source>
</evidence>
<evidence type="ECO:0000256" key="5">
    <source>
        <dbReference type="ARBA" id="ARBA00022723"/>
    </source>
</evidence>
<dbReference type="SUPFAM" id="SSF81891">
    <property type="entry name" value="Poly A polymerase C-terminal region-like"/>
    <property type="match status" value="1"/>
</dbReference>
<evidence type="ECO:0000256" key="3">
    <source>
        <dbReference type="ARBA" id="ARBA00022694"/>
    </source>
</evidence>
<dbReference type="GO" id="GO:0000049">
    <property type="term" value="F:tRNA binding"/>
    <property type="evidence" value="ECO:0007669"/>
    <property type="project" value="TreeGrafter"/>
</dbReference>
<keyword evidence="2 7" id="KW-0808">Transferase</keyword>
<dbReference type="Gene3D" id="3.30.460.10">
    <property type="entry name" value="Beta Polymerase, domain 2"/>
    <property type="match status" value="1"/>
</dbReference>
<comment type="similarity">
    <text evidence="7">Belongs to the tRNA nucleotidyltransferase/poly(A) polymerase family.</text>
</comment>
<dbReference type="CDD" id="cd05398">
    <property type="entry name" value="NT_ClassII-CCAase"/>
    <property type="match status" value="1"/>
</dbReference>
<evidence type="ECO:0000256" key="6">
    <source>
        <dbReference type="ARBA" id="ARBA00022842"/>
    </source>
</evidence>
<dbReference type="EMBL" id="CP042304">
    <property type="protein sequence ID" value="QDZ11104.1"/>
    <property type="molecule type" value="Genomic_DNA"/>
</dbReference>
<evidence type="ECO:0000256" key="7">
    <source>
        <dbReference type="RuleBase" id="RU003953"/>
    </source>
</evidence>
<dbReference type="KEGG" id="dea:FPZ08_10270"/>
<organism evidence="9 10">
    <name type="scientific">Devosia ginsengisoli</name>
    <dbReference type="NCBI Taxonomy" id="400770"/>
    <lineage>
        <taxon>Bacteria</taxon>
        <taxon>Pseudomonadati</taxon>
        <taxon>Pseudomonadota</taxon>
        <taxon>Alphaproteobacteria</taxon>
        <taxon>Hyphomicrobiales</taxon>
        <taxon>Devosiaceae</taxon>
        <taxon>Devosia</taxon>
    </lineage>
</organism>
<keyword evidence="7" id="KW-0694">RNA-binding</keyword>
<feature type="domain" description="Poly A polymerase head" evidence="8">
    <location>
        <begin position="31"/>
        <end position="153"/>
    </location>
</feature>
<evidence type="ECO:0000256" key="1">
    <source>
        <dbReference type="ARBA" id="ARBA00001946"/>
    </source>
</evidence>
<evidence type="ECO:0000313" key="9">
    <source>
        <dbReference type="EMBL" id="QDZ11104.1"/>
    </source>
</evidence>
<dbReference type="RefSeq" id="WP_146289927.1">
    <property type="nucleotide sequence ID" value="NZ_CP042304.1"/>
</dbReference>
<dbReference type="Gene3D" id="1.10.3090.10">
    <property type="entry name" value="cca-adding enzyme, domain 2"/>
    <property type="match status" value="1"/>
</dbReference>
<accession>A0A5B8LTU6</accession>
<dbReference type="SUPFAM" id="SSF81301">
    <property type="entry name" value="Nucleotidyltransferase"/>
    <property type="match status" value="1"/>
</dbReference>
<proteinExistence type="inferred from homology"/>
<name>A0A5B8LTU6_9HYPH</name>
<keyword evidence="10" id="KW-1185">Reference proteome</keyword>
<dbReference type="PANTHER" id="PTHR46173:SF1">
    <property type="entry name" value="CCA TRNA NUCLEOTIDYLTRANSFERASE 1, MITOCHONDRIAL"/>
    <property type="match status" value="1"/>
</dbReference>
<reference evidence="9 10" key="1">
    <citation type="submission" date="2019-07" db="EMBL/GenBank/DDBJ databases">
        <title>Full genome sequence of Devosia sp. Gsoil 520.</title>
        <authorList>
            <person name="Im W.-T."/>
        </authorList>
    </citation>
    <scope>NUCLEOTIDE SEQUENCE [LARGE SCALE GENOMIC DNA]</scope>
    <source>
        <strain evidence="9 10">Gsoil 520</strain>
    </source>
</reference>
<comment type="cofactor">
    <cofactor evidence="1">
        <name>Mg(2+)</name>
        <dbReference type="ChEBI" id="CHEBI:18420"/>
    </cofactor>
</comment>
<dbReference type="InterPro" id="IPR002646">
    <property type="entry name" value="PolA_pol_head_dom"/>
</dbReference>
<dbReference type="GO" id="GO:0016779">
    <property type="term" value="F:nucleotidyltransferase activity"/>
    <property type="evidence" value="ECO:0007669"/>
    <property type="project" value="UniProtKB-KW"/>
</dbReference>
<dbReference type="Proteomes" id="UP000315364">
    <property type="component" value="Chromosome"/>
</dbReference>
<evidence type="ECO:0000256" key="4">
    <source>
        <dbReference type="ARBA" id="ARBA00022695"/>
    </source>
</evidence>
<evidence type="ECO:0000259" key="8">
    <source>
        <dbReference type="Pfam" id="PF01743"/>
    </source>
</evidence>
<gene>
    <name evidence="9" type="ORF">FPZ08_10270</name>
</gene>
<sequence length="394" mass="42071">MSDPLRDAEWLNRPEVQAIFAALDGDRRRTRAVGGVVRDTIMGRPHSGDIDMATELLPDEVMARAKAADIACYPTGIDHGTVTLRLGETLAEVTTLRRDVETDGRHAVVAFGTDWVEDAGRRDFTLNALYCAADGTLYDPLNGVEDARNGTIRFIGDPARRIAEDGLRVYRFFRLSASHGGERLDPDGLTACAAAVGQLAHLSRERVGSEMLRMLALPKIALTLAVMSEIRLLPLGDATQRALVAYESIGGQSPATRLALIGGDDLDALQSAWRLSNEMLATVRAITRAAELLSDDRTAEAAYRHGEQAVEGLAAAASLNHWGPARLAETARVLGATVVPPFPVTGHDLAGLGMAPGPALGQELVRLEGAWIESGFTLGKAELLALVNAGSKSR</sequence>
<keyword evidence="4" id="KW-0548">Nucleotidyltransferase</keyword>
<protein>
    <submittedName>
        <fullName evidence="9">CCA tRNA nucleotidyltransferase</fullName>
    </submittedName>
</protein>
<dbReference type="InterPro" id="IPR050264">
    <property type="entry name" value="Bact_CCA-adding_enz_type3_sf"/>
</dbReference>
<keyword evidence="5" id="KW-0479">Metal-binding</keyword>
<dbReference type="Pfam" id="PF01743">
    <property type="entry name" value="PolyA_pol"/>
    <property type="match status" value="1"/>
</dbReference>
<keyword evidence="3" id="KW-0819">tRNA processing</keyword>
<evidence type="ECO:0000256" key="2">
    <source>
        <dbReference type="ARBA" id="ARBA00022679"/>
    </source>
</evidence>
<dbReference type="GO" id="GO:0046872">
    <property type="term" value="F:metal ion binding"/>
    <property type="evidence" value="ECO:0007669"/>
    <property type="project" value="UniProtKB-KW"/>
</dbReference>